<dbReference type="Proteomes" id="UP000567179">
    <property type="component" value="Unassembled WGS sequence"/>
</dbReference>
<comment type="caution">
    <text evidence="2">The sequence shown here is derived from an EMBL/GenBank/DDBJ whole genome shotgun (WGS) entry which is preliminary data.</text>
</comment>
<reference evidence="2 3" key="1">
    <citation type="journal article" date="2020" name="ISME J.">
        <title>Uncovering the hidden diversity of litter-decomposition mechanisms in mushroom-forming fungi.</title>
        <authorList>
            <person name="Floudas D."/>
            <person name="Bentzer J."/>
            <person name="Ahren D."/>
            <person name="Johansson T."/>
            <person name="Persson P."/>
            <person name="Tunlid A."/>
        </authorList>
    </citation>
    <scope>NUCLEOTIDE SEQUENCE [LARGE SCALE GENOMIC DNA]</scope>
    <source>
        <strain evidence="2 3">CBS 101986</strain>
    </source>
</reference>
<protein>
    <submittedName>
        <fullName evidence="2">Uncharacterized protein</fullName>
    </submittedName>
</protein>
<accession>A0A8H5F6G3</accession>
<evidence type="ECO:0000313" key="3">
    <source>
        <dbReference type="Proteomes" id="UP000567179"/>
    </source>
</evidence>
<dbReference type="EMBL" id="JAACJJ010000015">
    <property type="protein sequence ID" value="KAF5325272.1"/>
    <property type="molecule type" value="Genomic_DNA"/>
</dbReference>
<dbReference type="AlphaFoldDB" id="A0A8H5F6G3"/>
<proteinExistence type="predicted"/>
<feature type="compositionally biased region" description="Basic and acidic residues" evidence="1">
    <location>
        <begin position="58"/>
        <end position="71"/>
    </location>
</feature>
<organism evidence="2 3">
    <name type="scientific">Psilocybe cf. subviscida</name>
    <dbReference type="NCBI Taxonomy" id="2480587"/>
    <lineage>
        <taxon>Eukaryota</taxon>
        <taxon>Fungi</taxon>
        <taxon>Dikarya</taxon>
        <taxon>Basidiomycota</taxon>
        <taxon>Agaricomycotina</taxon>
        <taxon>Agaricomycetes</taxon>
        <taxon>Agaricomycetidae</taxon>
        <taxon>Agaricales</taxon>
        <taxon>Agaricineae</taxon>
        <taxon>Strophariaceae</taxon>
        <taxon>Psilocybe</taxon>
    </lineage>
</organism>
<sequence>MLQGRISMPGVNRQYEYPRRQQRSIVQYLVLSDSIKQRFRSLDEERKAAKKKVKRRDAKTSEENAEVKEAYDNQSRTHWHDHIALRINDSKEVQFGEVNNAKLQQELHKIATDVHALEGKVTAHLKTATQWIKASVEPGAADLESDFGLQSDYSEPILVAKSPPAGLANDAAETRHLMPNIHSDDTPSGLPSQTDSSGNINLLAIPTAAPPIAQVMETRDIDHVGPLLQVTYTSVPAQETETRNPNATNHLASLDAGLSSLQLRVASLDSRMSGLESSLAATASNTDSRLSRVESQLSELLSLLGQLAAR</sequence>
<gene>
    <name evidence="2" type="ORF">D9619_009986</name>
</gene>
<keyword evidence="3" id="KW-1185">Reference proteome</keyword>
<feature type="region of interest" description="Disordered" evidence="1">
    <location>
        <begin position="44"/>
        <end position="73"/>
    </location>
</feature>
<evidence type="ECO:0000256" key="1">
    <source>
        <dbReference type="SAM" id="MobiDB-lite"/>
    </source>
</evidence>
<name>A0A8H5F6G3_9AGAR</name>
<evidence type="ECO:0000313" key="2">
    <source>
        <dbReference type="EMBL" id="KAF5325272.1"/>
    </source>
</evidence>
<feature type="compositionally biased region" description="Basic residues" evidence="1">
    <location>
        <begin position="48"/>
        <end position="57"/>
    </location>
</feature>